<proteinExistence type="predicted"/>
<gene>
    <name evidence="1" type="ORF">E3A20_03010</name>
</gene>
<keyword evidence="2" id="KW-1185">Reference proteome</keyword>
<reference evidence="1 2" key="1">
    <citation type="submission" date="2019-08" db="EMBL/GenBank/DDBJ databases">
        <title>100 year-old enigma solved: identification of Planctomyces bekefii, the type genus and species of the phylum Planctomycetes.</title>
        <authorList>
            <person name="Svetlana D.N."/>
            <person name="Overmann J."/>
        </authorList>
    </citation>
    <scope>NUCLEOTIDE SEQUENCE [LARGE SCALE GENOMIC DNA]</scope>
    <source>
        <strain evidence="1">Phe10_nw2017</strain>
    </source>
</reference>
<evidence type="ECO:0000313" key="2">
    <source>
        <dbReference type="Proteomes" id="UP000321083"/>
    </source>
</evidence>
<dbReference type="AlphaFoldDB" id="A0A5C6MBY3"/>
<organism evidence="1 2">
    <name type="scientific">Planctomyces bekefii</name>
    <dbReference type="NCBI Taxonomy" id="1653850"/>
    <lineage>
        <taxon>Bacteria</taxon>
        <taxon>Pseudomonadati</taxon>
        <taxon>Planctomycetota</taxon>
        <taxon>Planctomycetia</taxon>
        <taxon>Planctomycetales</taxon>
        <taxon>Planctomycetaceae</taxon>
        <taxon>Planctomyces</taxon>
    </lineage>
</organism>
<sequence>MFYLSLDGQSQQVFGGVDIGFDGANGVFRHQFDSDCSSEVEDDFHSVHGFAECDRVCDGGGTDFESVVVAYLIEIYGSTCGEVIEDNDGVSLREQQFGEVAADES</sequence>
<dbReference type="EMBL" id="SRHE01000031">
    <property type="protein sequence ID" value="TWW12196.1"/>
    <property type="molecule type" value="Genomic_DNA"/>
</dbReference>
<protein>
    <submittedName>
        <fullName evidence="1">Uncharacterized protein</fullName>
    </submittedName>
</protein>
<comment type="caution">
    <text evidence="1">The sequence shown here is derived from an EMBL/GenBank/DDBJ whole genome shotgun (WGS) entry which is preliminary data.</text>
</comment>
<dbReference type="Proteomes" id="UP000321083">
    <property type="component" value="Unassembled WGS sequence"/>
</dbReference>
<reference evidence="1 2" key="2">
    <citation type="submission" date="2019-08" db="EMBL/GenBank/DDBJ databases">
        <authorList>
            <person name="Henke P."/>
        </authorList>
    </citation>
    <scope>NUCLEOTIDE SEQUENCE [LARGE SCALE GENOMIC DNA]</scope>
    <source>
        <strain evidence="1">Phe10_nw2017</strain>
    </source>
</reference>
<name>A0A5C6MBY3_9PLAN</name>
<accession>A0A5C6MBY3</accession>
<evidence type="ECO:0000313" key="1">
    <source>
        <dbReference type="EMBL" id="TWW12196.1"/>
    </source>
</evidence>